<feature type="region of interest" description="Disordered" evidence="1">
    <location>
        <begin position="432"/>
        <end position="451"/>
    </location>
</feature>
<organism evidence="3 4">
    <name type="scientific">Ophiocordyceps unilateralis</name>
    <name type="common">Zombie-ant fungus</name>
    <name type="synonym">Torrubia unilateralis</name>
    <dbReference type="NCBI Taxonomy" id="268505"/>
    <lineage>
        <taxon>Eukaryota</taxon>
        <taxon>Fungi</taxon>
        <taxon>Dikarya</taxon>
        <taxon>Ascomycota</taxon>
        <taxon>Pezizomycotina</taxon>
        <taxon>Sordariomycetes</taxon>
        <taxon>Hypocreomycetidae</taxon>
        <taxon>Hypocreales</taxon>
        <taxon>Ophiocordycipitaceae</taxon>
        <taxon>Ophiocordyceps</taxon>
    </lineage>
</organism>
<dbReference type="PROSITE" id="PS50174">
    <property type="entry name" value="G_PATCH"/>
    <property type="match status" value="1"/>
</dbReference>
<keyword evidence="4" id="KW-1185">Reference proteome</keyword>
<dbReference type="Proteomes" id="UP000037136">
    <property type="component" value="Unassembled WGS sequence"/>
</dbReference>
<dbReference type="Pfam" id="PF01585">
    <property type="entry name" value="G-patch"/>
    <property type="match status" value="1"/>
</dbReference>
<evidence type="ECO:0000259" key="2">
    <source>
        <dbReference type="PROSITE" id="PS50174"/>
    </source>
</evidence>
<proteinExistence type="predicted"/>
<dbReference type="GO" id="GO:0005634">
    <property type="term" value="C:nucleus"/>
    <property type="evidence" value="ECO:0007669"/>
    <property type="project" value="TreeGrafter"/>
</dbReference>
<protein>
    <recommendedName>
        <fullName evidence="2">G-patch domain-containing protein</fullName>
    </recommendedName>
</protein>
<dbReference type="AlphaFoldDB" id="A0A2A9PE17"/>
<reference evidence="3 4" key="2">
    <citation type="journal article" date="2017" name="Sci. Rep.">
        <title>Ant-infecting Ophiocordyceps genomes reveal a high diversity of potential behavioral manipulation genes and a possible major role for enterotoxins.</title>
        <authorList>
            <person name="de Bekker C."/>
            <person name="Ohm R.A."/>
            <person name="Evans H.C."/>
            <person name="Brachmann A."/>
            <person name="Hughes D.P."/>
        </authorList>
    </citation>
    <scope>NUCLEOTIDE SEQUENCE [LARGE SCALE GENOMIC DNA]</scope>
    <source>
        <strain evidence="3 4">SC16a</strain>
    </source>
</reference>
<dbReference type="GO" id="GO:0003723">
    <property type="term" value="F:RNA binding"/>
    <property type="evidence" value="ECO:0007669"/>
    <property type="project" value="TreeGrafter"/>
</dbReference>
<dbReference type="InterPro" id="IPR000467">
    <property type="entry name" value="G_patch_dom"/>
</dbReference>
<dbReference type="OrthoDB" id="9451547at2759"/>
<feature type="region of interest" description="Disordered" evidence="1">
    <location>
        <begin position="78"/>
        <end position="99"/>
    </location>
</feature>
<reference evidence="3 4" key="1">
    <citation type="journal article" date="2015" name="BMC Genomics">
        <title>Gene expression during zombie ant biting behavior reflects the complexity underlying fungal parasitic behavioral manipulation.</title>
        <authorList>
            <person name="de Bekker C."/>
            <person name="Ohm R.A."/>
            <person name="Loreto R.G."/>
            <person name="Sebastian A."/>
            <person name="Albert I."/>
            <person name="Merrow M."/>
            <person name="Brachmann A."/>
            <person name="Hughes D.P."/>
        </authorList>
    </citation>
    <scope>NUCLEOTIDE SEQUENCE [LARGE SCALE GENOMIC DNA]</scope>
    <source>
        <strain evidence="3 4">SC16a</strain>
    </source>
</reference>
<evidence type="ECO:0000313" key="3">
    <source>
        <dbReference type="EMBL" id="PFH59152.1"/>
    </source>
</evidence>
<feature type="domain" description="G-patch" evidence="2">
    <location>
        <begin position="148"/>
        <end position="217"/>
    </location>
</feature>
<evidence type="ECO:0000313" key="4">
    <source>
        <dbReference type="Proteomes" id="UP000037136"/>
    </source>
</evidence>
<comment type="caution">
    <text evidence="3">The sequence shown here is derived from an EMBL/GenBank/DDBJ whole genome shotgun (WGS) entry which is preliminary data.</text>
</comment>
<feature type="region of interest" description="Disordered" evidence="1">
    <location>
        <begin position="15"/>
        <end position="37"/>
    </location>
</feature>
<dbReference type="InterPro" id="IPR011666">
    <property type="entry name" value="DUF1604"/>
</dbReference>
<accession>A0A2A9PE17</accession>
<evidence type="ECO:0000256" key="1">
    <source>
        <dbReference type="SAM" id="MobiDB-lite"/>
    </source>
</evidence>
<dbReference type="Pfam" id="PF07713">
    <property type="entry name" value="DUF1604"/>
    <property type="match status" value="1"/>
</dbReference>
<feature type="region of interest" description="Disordered" evidence="1">
    <location>
        <begin position="546"/>
        <end position="577"/>
    </location>
</feature>
<feature type="compositionally biased region" description="Basic and acidic residues" evidence="1">
    <location>
        <begin position="662"/>
        <end position="676"/>
    </location>
</feature>
<dbReference type="Pfam" id="PF26093">
    <property type="entry name" value="HTH_TGH"/>
    <property type="match status" value="1"/>
</dbReference>
<gene>
    <name evidence="3" type="ORF">XA68_12755</name>
</gene>
<dbReference type="STRING" id="268505.A0A2A9PE17"/>
<dbReference type="PANTHER" id="PTHR13384">
    <property type="entry name" value="G PATCH DOMAIN-CONTAINING PROTEIN 1"/>
    <property type="match status" value="1"/>
</dbReference>
<sequence length="697" mass="74729">MSHKRSHTTFEADNHAPYAVFGTPLPDDTESRDDGSFVPIWKQEVRDEKGRKRLHGAFTGGWSAGYFNTVGSKDGWSPSTFVSSRSNRRKDGPATTQQRAEDYMDEEDLADAAEAQHLHTSQAFAGLGSSTRQQSLSGAMLGLFRAEGNTMGLQLLRRMGWKDGQGIGPKVRRSARLDLGRQSAASDGDTFLFAPENTPMIRLVRKSNRKGLGNRAEAGLHALGREKEADGDDDSDNQLAGQETAGNRGRSKILTDARGDPPTRGAFGVGVLNDTGSDEEDPYEMGPRIKYNRSIGGSKKKRGKKTASSAVNPALANVPKFVPKVARAGGGLRRCHDGRLPLDGFDFAKFTEDLGALVVQNAPPPVPAGWKSAKSTTTGTADATQYLSTAEAAKASSLNPTSRAALLGEATLPGKSVFDYLSKSAREKLVAASGRSDLPPAGGEVPAQDALSGEERQRWLWDQIPKLNRETATAALSRASGGLYAEDESKRMRYRRYLEHQLSPSLPLPAKADGVSDQDFLREMEEFKNCARIFKPMSGFMASRFTTSKAGSGSTGGRGAHDAEPLSAPEAKAADPAEEAARLGMFGRMTRSEEDFYPTRLLCKRFNVKAPPHARPDNEPEDSSATNTGAVPSAATGKEGSMPDPRPASTALALEMAPGPSQEREAVKIDPEKNEALEGATANASVLRAIFGDSDSE</sequence>
<dbReference type="EMBL" id="LAZP02000222">
    <property type="protein sequence ID" value="PFH59152.1"/>
    <property type="molecule type" value="Genomic_DNA"/>
</dbReference>
<feature type="region of interest" description="Disordered" evidence="1">
    <location>
        <begin position="610"/>
        <end position="684"/>
    </location>
</feature>
<dbReference type="GO" id="GO:0006397">
    <property type="term" value="P:mRNA processing"/>
    <property type="evidence" value="ECO:0007669"/>
    <property type="project" value="InterPro"/>
</dbReference>
<feature type="region of interest" description="Disordered" evidence="1">
    <location>
        <begin position="221"/>
        <end position="309"/>
    </location>
</feature>
<name>A0A2A9PE17_OPHUN</name>
<dbReference type="PANTHER" id="PTHR13384:SF19">
    <property type="entry name" value="G PATCH DOMAIN-CONTAINING PROTEIN 1"/>
    <property type="match status" value="1"/>
</dbReference>